<dbReference type="InterPro" id="IPR021124">
    <property type="entry name" value="CRISPR-assoc_prot_Cas5"/>
</dbReference>
<dbReference type="GO" id="GO:0043571">
    <property type="term" value="P:maintenance of CRISPR repeat elements"/>
    <property type="evidence" value="ECO:0007669"/>
    <property type="project" value="InterPro"/>
</dbReference>
<dbReference type="NCBIfam" id="TIGR01868">
    <property type="entry name" value="casD_Cas5e"/>
    <property type="match status" value="1"/>
</dbReference>
<proteinExistence type="predicted"/>
<sequence>MTEYLLFRLYGPLASWGEIAVGESRHSAMHPSKSALLGLLGAALGVRRDDDAGQQALVRGYRFGVKLLTAGSPLRDYHTVQAPPQRRKVVYRTRRQELADPQAVGTLLSAREYRCDSLALVAAEALPDAPHTLDAVAQALRYPHFPLYLGRKSCPLALPLQPQLVGAETLRAALDDARFPSPTALLLGHPEQPWPTEVDRRVFAFQPAAQRYYWEDGMRAGMEPALQLVRNDQPLSRRRWQFAPRREYAILGTEAEA</sequence>
<dbReference type="GO" id="GO:0051607">
    <property type="term" value="P:defense response to virus"/>
    <property type="evidence" value="ECO:0007669"/>
    <property type="project" value="UniProtKB-KW"/>
</dbReference>
<protein>
    <submittedName>
        <fullName evidence="2">CRISPR-associated protein, Cas5e-type</fullName>
    </submittedName>
</protein>
<dbReference type="InterPro" id="IPR010147">
    <property type="entry name" value="CRISPR-assoc_prot_CasD"/>
</dbReference>
<evidence type="ECO:0000256" key="1">
    <source>
        <dbReference type="ARBA" id="ARBA00023118"/>
    </source>
</evidence>
<dbReference type="AlphaFoldDB" id="A0A0S4TQ34"/>
<accession>A0A0S4TQ34</accession>
<dbReference type="CDD" id="cd09645">
    <property type="entry name" value="Cas5_I-E"/>
    <property type="match status" value="1"/>
</dbReference>
<organism evidence="2">
    <name type="scientific">Ralstonia solanacearum</name>
    <name type="common">Pseudomonas solanacearum</name>
    <dbReference type="NCBI Taxonomy" id="305"/>
    <lineage>
        <taxon>Bacteria</taxon>
        <taxon>Pseudomonadati</taxon>
        <taxon>Pseudomonadota</taxon>
        <taxon>Betaproteobacteria</taxon>
        <taxon>Burkholderiales</taxon>
        <taxon>Burkholderiaceae</taxon>
        <taxon>Ralstonia</taxon>
        <taxon>Ralstonia solanacearum species complex</taxon>
    </lineage>
</organism>
<evidence type="ECO:0000313" key="2">
    <source>
        <dbReference type="EMBL" id="CUV12154.1"/>
    </source>
</evidence>
<dbReference type="InterPro" id="IPR013422">
    <property type="entry name" value="CRISPR-assoc_prot_Cas5_N"/>
</dbReference>
<gene>
    <name evidence="2" type="ORF">RUN39_v1_320047</name>
</gene>
<keyword evidence="1" id="KW-0051">Antiviral defense</keyword>
<reference evidence="2" key="1">
    <citation type="submission" date="2015-10" db="EMBL/GenBank/DDBJ databases">
        <authorList>
            <person name="Gilbert D.G."/>
        </authorList>
    </citation>
    <scope>NUCLEOTIDE SEQUENCE</scope>
    <source>
        <strain evidence="2">Phyl III-seqv23</strain>
    </source>
</reference>
<name>A0A0S4TQ34_RALSL</name>
<dbReference type="EMBL" id="LN899819">
    <property type="protein sequence ID" value="CUV12154.1"/>
    <property type="molecule type" value="Genomic_DNA"/>
</dbReference>
<dbReference type="PATRIC" id="fig|305.106.peg.4499"/>
<dbReference type="Gene3D" id="3.30.70.2660">
    <property type="match status" value="1"/>
</dbReference>
<dbReference type="GO" id="GO:0003723">
    <property type="term" value="F:RNA binding"/>
    <property type="evidence" value="ECO:0007669"/>
    <property type="project" value="InterPro"/>
</dbReference>
<dbReference type="Pfam" id="PF09704">
    <property type="entry name" value="Cas_Cas5d"/>
    <property type="match status" value="1"/>
</dbReference>
<dbReference type="NCBIfam" id="TIGR02593">
    <property type="entry name" value="CRISPR_cas5"/>
    <property type="match status" value="1"/>
</dbReference>